<protein>
    <submittedName>
        <fullName evidence="1">Uncharacterized protein</fullName>
    </submittedName>
</protein>
<dbReference type="Proteomes" id="UP001358586">
    <property type="component" value="Chromosome 9"/>
</dbReference>
<evidence type="ECO:0000313" key="2">
    <source>
        <dbReference type="Proteomes" id="UP001358586"/>
    </source>
</evidence>
<sequence>MSCEEFTKSKFQYLVQEKQRMANFEFGQLQVPKSPCDQIQLRYLQNERRFQLFEKGKSVDDRHPLEIEGKEGKESLFIESRLPDLKITHKGFDGINSEKLPSFDLANYCSHINVNDVDSKDAMKISFYDMFYNSNSVDSVGLVHPVQIVNVCDKTLTCKMPSSFDFDGYCEPFYPI</sequence>
<comment type="caution">
    <text evidence="1">The sequence shown here is derived from an EMBL/GenBank/DDBJ whole genome shotgun (WGS) entry which is preliminary data.</text>
</comment>
<proteinExistence type="predicted"/>
<dbReference type="EMBL" id="JARKNE010000009">
    <property type="protein sequence ID" value="KAK5802803.1"/>
    <property type="molecule type" value="Genomic_DNA"/>
</dbReference>
<evidence type="ECO:0000313" key="1">
    <source>
        <dbReference type="EMBL" id="KAK5802803.1"/>
    </source>
</evidence>
<name>A0ABR0NNB3_GOSAR</name>
<keyword evidence="2" id="KW-1185">Reference proteome</keyword>
<accession>A0ABR0NNB3</accession>
<gene>
    <name evidence="1" type="ORF">PVK06_030426</name>
</gene>
<organism evidence="1 2">
    <name type="scientific">Gossypium arboreum</name>
    <name type="common">Tree cotton</name>
    <name type="synonym">Gossypium nanking</name>
    <dbReference type="NCBI Taxonomy" id="29729"/>
    <lineage>
        <taxon>Eukaryota</taxon>
        <taxon>Viridiplantae</taxon>
        <taxon>Streptophyta</taxon>
        <taxon>Embryophyta</taxon>
        <taxon>Tracheophyta</taxon>
        <taxon>Spermatophyta</taxon>
        <taxon>Magnoliopsida</taxon>
        <taxon>eudicotyledons</taxon>
        <taxon>Gunneridae</taxon>
        <taxon>Pentapetalae</taxon>
        <taxon>rosids</taxon>
        <taxon>malvids</taxon>
        <taxon>Malvales</taxon>
        <taxon>Malvaceae</taxon>
        <taxon>Malvoideae</taxon>
        <taxon>Gossypium</taxon>
    </lineage>
</organism>
<reference evidence="1 2" key="1">
    <citation type="submission" date="2023-03" db="EMBL/GenBank/DDBJ databases">
        <title>WGS of Gossypium arboreum.</title>
        <authorList>
            <person name="Yu D."/>
        </authorList>
    </citation>
    <scope>NUCLEOTIDE SEQUENCE [LARGE SCALE GENOMIC DNA]</scope>
    <source>
        <tissue evidence="1">Leaf</tissue>
    </source>
</reference>